<evidence type="ECO:0000256" key="4">
    <source>
        <dbReference type="ARBA" id="ARBA00022806"/>
    </source>
</evidence>
<evidence type="ECO:0000256" key="3">
    <source>
        <dbReference type="ARBA" id="ARBA00022801"/>
    </source>
</evidence>
<dbReference type="SUPFAM" id="SSF52540">
    <property type="entry name" value="P-loop containing nucleoside triphosphate hydrolases"/>
    <property type="match status" value="1"/>
</dbReference>
<evidence type="ECO:0000256" key="6">
    <source>
        <dbReference type="ARBA" id="ARBA00047984"/>
    </source>
</evidence>
<dbReference type="GO" id="GO:0016787">
    <property type="term" value="F:hydrolase activity"/>
    <property type="evidence" value="ECO:0007669"/>
    <property type="project" value="UniProtKB-KW"/>
</dbReference>
<protein>
    <recommendedName>
        <fullName evidence="1">RNA helicase</fullName>
        <ecNumber evidence="1">3.6.4.13</ecNumber>
    </recommendedName>
</protein>
<dbReference type="EC" id="3.6.4.13" evidence="1"/>
<sequence length="309" mass="34597">TFISRLIAFVIRNRHSDSISQTMSYYPTSVPNGTDTNTHHSNGNHSTTASAAMTAVAAAAAVYGAAQNGICLRVDPNMEAKDFWRKYDITVHGKDAPLPLMSMHAFKWPQRIAEALETDQFTSPTPIQCQSWPIALEGRDLVGVAQTGSGKTLCYVLPAFVKILRDRPQRGPKCLILAPTRELAQQIQEVVRRYRFANNVCLYGGASRGPQMRQIREMNPQIIIATPGRMIDFVESRAIDIRAVDYLVLDEADRMLDMGFEPQLKKIIAQLPRERQTLMWSATWPKEVKALAAQYMKDYVQINVGGTEL</sequence>
<dbReference type="GO" id="GO:0003676">
    <property type="term" value="F:nucleic acid binding"/>
    <property type="evidence" value="ECO:0007669"/>
    <property type="project" value="InterPro"/>
</dbReference>
<feature type="domain" description="Helicase ATP-binding" evidence="8">
    <location>
        <begin position="132"/>
        <end position="302"/>
    </location>
</feature>
<feature type="non-terminal residue" evidence="9">
    <location>
        <position position="309"/>
    </location>
</feature>
<dbReference type="FunFam" id="3.40.50.300:FF:000079">
    <property type="entry name" value="probable ATP-dependent RNA helicase DDX17"/>
    <property type="match status" value="1"/>
</dbReference>
<evidence type="ECO:0000256" key="2">
    <source>
        <dbReference type="ARBA" id="ARBA00022741"/>
    </source>
</evidence>
<keyword evidence="2 7" id="KW-0547">Nucleotide-binding</keyword>
<accession>A0A7R9QI30</accession>
<organism evidence="9">
    <name type="scientific">Medioppia subpectinata</name>
    <dbReference type="NCBI Taxonomy" id="1979941"/>
    <lineage>
        <taxon>Eukaryota</taxon>
        <taxon>Metazoa</taxon>
        <taxon>Ecdysozoa</taxon>
        <taxon>Arthropoda</taxon>
        <taxon>Chelicerata</taxon>
        <taxon>Arachnida</taxon>
        <taxon>Acari</taxon>
        <taxon>Acariformes</taxon>
        <taxon>Sarcoptiformes</taxon>
        <taxon>Oribatida</taxon>
        <taxon>Brachypylina</taxon>
        <taxon>Oppioidea</taxon>
        <taxon>Oppiidae</taxon>
        <taxon>Medioppia</taxon>
    </lineage>
</organism>
<dbReference type="Pfam" id="PF00270">
    <property type="entry name" value="DEAD"/>
    <property type="match status" value="1"/>
</dbReference>
<feature type="non-terminal residue" evidence="9">
    <location>
        <position position="1"/>
    </location>
</feature>
<dbReference type="AlphaFoldDB" id="A0A7R9QI30"/>
<dbReference type="InterPro" id="IPR000629">
    <property type="entry name" value="RNA-helicase_DEAD-box_CS"/>
</dbReference>
<dbReference type="PROSITE" id="PS00039">
    <property type="entry name" value="DEAD_ATP_HELICASE"/>
    <property type="match status" value="1"/>
</dbReference>
<dbReference type="PANTHER" id="PTHR47958">
    <property type="entry name" value="ATP-DEPENDENT RNA HELICASE DBP3"/>
    <property type="match status" value="1"/>
</dbReference>
<dbReference type="InterPro" id="IPR014001">
    <property type="entry name" value="Helicase_ATP-bd"/>
</dbReference>
<reference evidence="9" key="1">
    <citation type="submission" date="2020-11" db="EMBL/GenBank/DDBJ databases">
        <authorList>
            <person name="Tran Van P."/>
        </authorList>
    </citation>
    <scope>NUCLEOTIDE SEQUENCE</scope>
</reference>
<gene>
    <name evidence="9" type="ORF">OSB1V03_LOCUS21140</name>
</gene>
<evidence type="ECO:0000259" key="8">
    <source>
        <dbReference type="PROSITE" id="PS51192"/>
    </source>
</evidence>
<name>A0A7R9QI30_9ACAR</name>
<evidence type="ECO:0000256" key="1">
    <source>
        <dbReference type="ARBA" id="ARBA00012552"/>
    </source>
</evidence>
<evidence type="ECO:0000256" key="7">
    <source>
        <dbReference type="RuleBase" id="RU000492"/>
    </source>
</evidence>
<evidence type="ECO:0000256" key="5">
    <source>
        <dbReference type="ARBA" id="ARBA00022840"/>
    </source>
</evidence>
<evidence type="ECO:0000313" key="9">
    <source>
        <dbReference type="EMBL" id="CAD7646780.1"/>
    </source>
</evidence>
<dbReference type="GO" id="GO:0003724">
    <property type="term" value="F:RNA helicase activity"/>
    <property type="evidence" value="ECO:0007669"/>
    <property type="project" value="UniProtKB-EC"/>
</dbReference>
<dbReference type="EMBL" id="OC892459">
    <property type="protein sequence ID" value="CAD7646780.1"/>
    <property type="molecule type" value="Genomic_DNA"/>
</dbReference>
<dbReference type="PROSITE" id="PS51192">
    <property type="entry name" value="HELICASE_ATP_BIND_1"/>
    <property type="match status" value="1"/>
</dbReference>
<dbReference type="InterPro" id="IPR027417">
    <property type="entry name" value="P-loop_NTPase"/>
</dbReference>
<keyword evidence="3 7" id="KW-0378">Hydrolase</keyword>
<dbReference type="GO" id="GO:0005524">
    <property type="term" value="F:ATP binding"/>
    <property type="evidence" value="ECO:0007669"/>
    <property type="project" value="UniProtKB-KW"/>
</dbReference>
<dbReference type="EMBL" id="CAJPIZ010037884">
    <property type="protein sequence ID" value="CAG2121194.1"/>
    <property type="molecule type" value="Genomic_DNA"/>
</dbReference>
<proteinExistence type="inferred from homology"/>
<keyword evidence="10" id="KW-1185">Reference proteome</keyword>
<dbReference type="OrthoDB" id="196131at2759"/>
<dbReference type="Proteomes" id="UP000759131">
    <property type="component" value="Unassembled WGS sequence"/>
</dbReference>
<dbReference type="SMART" id="SM00487">
    <property type="entry name" value="DEXDc"/>
    <property type="match status" value="1"/>
</dbReference>
<dbReference type="Gene3D" id="3.40.50.300">
    <property type="entry name" value="P-loop containing nucleotide triphosphate hydrolases"/>
    <property type="match status" value="1"/>
</dbReference>
<comment type="similarity">
    <text evidence="7">Belongs to the DEAD box helicase family.</text>
</comment>
<keyword evidence="4 7" id="KW-0347">Helicase</keyword>
<comment type="catalytic activity">
    <reaction evidence="6">
        <text>ATP + H2O = ADP + phosphate + H(+)</text>
        <dbReference type="Rhea" id="RHEA:13065"/>
        <dbReference type="ChEBI" id="CHEBI:15377"/>
        <dbReference type="ChEBI" id="CHEBI:15378"/>
        <dbReference type="ChEBI" id="CHEBI:30616"/>
        <dbReference type="ChEBI" id="CHEBI:43474"/>
        <dbReference type="ChEBI" id="CHEBI:456216"/>
        <dbReference type="EC" id="3.6.4.13"/>
    </reaction>
</comment>
<evidence type="ECO:0000313" key="10">
    <source>
        <dbReference type="Proteomes" id="UP000759131"/>
    </source>
</evidence>
<keyword evidence="5 7" id="KW-0067">ATP-binding</keyword>
<dbReference type="InterPro" id="IPR011545">
    <property type="entry name" value="DEAD/DEAH_box_helicase_dom"/>
</dbReference>